<dbReference type="EMBL" id="BEXD01000302">
    <property type="protein sequence ID" value="GBB86261.1"/>
    <property type="molecule type" value="Genomic_DNA"/>
</dbReference>
<evidence type="ECO:0000313" key="1">
    <source>
        <dbReference type="EMBL" id="GBB86261.1"/>
    </source>
</evidence>
<evidence type="ECO:0000313" key="2">
    <source>
        <dbReference type="Proteomes" id="UP000247702"/>
    </source>
</evidence>
<protein>
    <submittedName>
        <fullName evidence="1">Uncharacterized protein</fullName>
    </submittedName>
</protein>
<gene>
    <name evidence="1" type="ORF">RclHR1_01270007</name>
</gene>
<name>A0A2Z6QND2_9GLOM</name>
<dbReference type="AlphaFoldDB" id="A0A2Z6QND2"/>
<sequence length="78" mass="8885">MAGSKPLYQYIKYSALGKQHIATLLMLKLSTPFKVYAISKLMDLCNATLLKIIYNTLVQKLCRIYFGNHGKNNPHLII</sequence>
<reference evidence="1 2" key="1">
    <citation type="submission" date="2017-11" db="EMBL/GenBank/DDBJ databases">
        <title>The genome of Rhizophagus clarus HR1 reveals common genetic basis of auxotrophy among arbuscular mycorrhizal fungi.</title>
        <authorList>
            <person name="Kobayashi Y."/>
        </authorList>
    </citation>
    <scope>NUCLEOTIDE SEQUENCE [LARGE SCALE GENOMIC DNA]</scope>
    <source>
        <strain evidence="1 2">HR1</strain>
    </source>
</reference>
<comment type="caution">
    <text evidence="1">The sequence shown here is derived from an EMBL/GenBank/DDBJ whole genome shotgun (WGS) entry which is preliminary data.</text>
</comment>
<keyword evidence="2" id="KW-1185">Reference proteome</keyword>
<proteinExistence type="predicted"/>
<organism evidence="1 2">
    <name type="scientific">Rhizophagus clarus</name>
    <dbReference type="NCBI Taxonomy" id="94130"/>
    <lineage>
        <taxon>Eukaryota</taxon>
        <taxon>Fungi</taxon>
        <taxon>Fungi incertae sedis</taxon>
        <taxon>Mucoromycota</taxon>
        <taxon>Glomeromycotina</taxon>
        <taxon>Glomeromycetes</taxon>
        <taxon>Glomerales</taxon>
        <taxon>Glomeraceae</taxon>
        <taxon>Rhizophagus</taxon>
    </lineage>
</organism>
<accession>A0A2Z6QND2</accession>
<dbReference type="Proteomes" id="UP000247702">
    <property type="component" value="Unassembled WGS sequence"/>
</dbReference>